<dbReference type="InterPro" id="IPR010280">
    <property type="entry name" value="U5_MeTrfase_fam"/>
</dbReference>
<dbReference type="Pfam" id="PF01938">
    <property type="entry name" value="TRAM"/>
    <property type="match status" value="1"/>
</dbReference>
<dbReference type="InterPro" id="IPR012340">
    <property type="entry name" value="NA-bd_OB-fold"/>
</dbReference>
<keyword evidence="2 4" id="KW-0808">Transferase</keyword>
<feature type="binding site" evidence="4">
    <location>
        <position position="400"/>
    </location>
    <ligand>
        <name>S-adenosyl-L-methionine</name>
        <dbReference type="ChEBI" id="CHEBI:59789"/>
    </ligand>
</feature>
<dbReference type="Proteomes" id="UP000270036">
    <property type="component" value="Chromosome"/>
</dbReference>
<feature type="binding site" evidence="4">
    <location>
        <position position="351"/>
    </location>
    <ligand>
        <name>S-adenosyl-L-methionine</name>
        <dbReference type="ChEBI" id="CHEBI:59789"/>
    </ligand>
</feature>
<dbReference type="Gene3D" id="2.40.50.140">
    <property type="entry name" value="Nucleic acid-binding proteins"/>
    <property type="match status" value="1"/>
</dbReference>
<dbReference type="PROSITE" id="PS50926">
    <property type="entry name" value="TRAM"/>
    <property type="match status" value="1"/>
</dbReference>
<dbReference type="Gene3D" id="2.40.50.1070">
    <property type="match status" value="1"/>
</dbReference>
<dbReference type="GO" id="GO:0070475">
    <property type="term" value="P:rRNA base methylation"/>
    <property type="evidence" value="ECO:0007669"/>
    <property type="project" value="TreeGrafter"/>
</dbReference>
<feature type="active site" evidence="5">
    <location>
        <position position="427"/>
    </location>
</feature>
<evidence type="ECO:0000313" key="8">
    <source>
        <dbReference type="EMBL" id="VEI01179.1"/>
    </source>
</evidence>
<feature type="binding site" evidence="4">
    <location>
        <position position="330"/>
    </location>
    <ligand>
        <name>S-adenosyl-L-methionine</name>
        <dbReference type="ChEBI" id="CHEBI:59789"/>
    </ligand>
</feature>
<keyword evidence="9" id="KW-1185">Reference proteome</keyword>
<dbReference type="InterPro" id="IPR002792">
    <property type="entry name" value="TRAM_dom"/>
</dbReference>
<sequence length="469" mass="54070">MRKRKQNIILENIKLVSAGSKGVAVGRTDEGKTVLVSGAVPGDVVNARVKKSKSNYYEAEMIEIVERSPFRVEPRCMHFGVCGGCKWQNLSYEKQLEFKQDEVYNHIKRIAGIEDFEVLPILGSDEQYFYRNKMEFSFSNARWLTQYEISSEENFGNRDALGFHIPGMWSKILDLNECFLQEDPSNAMRLAIKKHAVENGLEFFDVRNQEGFLRTVMFRQNSKGEWMILFQLFRQEKENQQKLFDFMLSEFPQIKTLLFCINAKQNDSLYDQDVQNYYGDGFLMEEMEGLKFKIGPKSFFQTNYKQALNLYAKTLEFADLKGDEVVYDLYTGTGTIAQYVARKAKQVIGIESVQESIDAAKEHAELNGLTNCTFYCGDMKEIFNDEFIAQHPRADVLITDPPRDGMHQKVVEQILKIAPEKIVYVSCNSATQARDLALMKDHYKLVKILPVDMFPQTHHVENIALLVKI</sequence>
<reference evidence="8 10" key="2">
    <citation type="submission" date="2018-12" db="EMBL/GenBank/DDBJ databases">
        <authorList>
            <consortium name="Pathogen Informatics"/>
        </authorList>
    </citation>
    <scope>NUCLEOTIDE SEQUENCE [LARGE SCALE GENOMIC DNA]</scope>
    <source>
        <strain evidence="8 10">NCTC13489</strain>
    </source>
</reference>
<dbReference type="PROSITE" id="PS01230">
    <property type="entry name" value="TRMA_1"/>
    <property type="match status" value="1"/>
</dbReference>
<evidence type="ECO:0000256" key="1">
    <source>
        <dbReference type="ARBA" id="ARBA00022603"/>
    </source>
</evidence>
<name>A0A3S4YUR0_9FLAO</name>
<dbReference type="KEGG" id="cant:NCTC13489_02586"/>
<dbReference type="EC" id="2.1.1.189" evidence="8"/>
<feature type="active site" description="Nucleophile" evidence="4">
    <location>
        <position position="427"/>
    </location>
</feature>
<feature type="domain" description="TRAM" evidence="6">
    <location>
        <begin position="3"/>
        <end position="63"/>
    </location>
</feature>
<accession>A0A3S4YUR0</accession>
<evidence type="ECO:0000313" key="9">
    <source>
        <dbReference type="Proteomes" id="UP000028349"/>
    </source>
</evidence>
<dbReference type="EMBL" id="LR134441">
    <property type="protein sequence ID" value="VEI01179.1"/>
    <property type="molecule type" value="Genomic_DNA"/>
</dbReference>
<dbReference type="GO" id="GO:0070041">
    <property type="term" value="F:rRNA (uridine-C5-)-methyltransferase activity"/>
    <property type="evidence" value="ECO:0007669"/>
    <property type="project" value="TreeGrafter"/>
</dbReference>
<dbReference type="Proteomes" id="UP000028349">
    <property type="component" value="Unassembled WGS sequence"/>
</dbReference>
<proteinExistence type="inferred from homology"/>
<reference evidence="7 9" key="1">
    <citation type="submission" date="2014-07" db="EMBL/GenBank/DDBJ databases">
        <authorList>
            <person name="Pisani N.G."/>
            <person name="Newman J.D."/>
        </authorList>
    </citation>
    <scope>NUCLEOTIDE SEQUENCE [LARGE SCALE GENOMIC DNA]</scope>
    <source>
        <strain evidence="7 9">LMG 24720</strain>
    </source>
</reference>
<dbReference type="PANTHER" id="PTHR11061:SF30">
    <property type="entry name" value="TRNA (URACIL(54)-C(5))-METHYLTRANSFERASE"/>
    <property type="match status" value="1"/>
</dbReference>
<dbReference type="InterPro" id="IPR029063">
    <property type="entry name" value="SAM-dependent_MTases_sf"/>
</dbReference>
<dbReference type="InterPro" id="IPR030390">
    <property type="entry name" value="MeTrfase_TrmA_AS"/>
</dbReference>
<dbReference type="STRING" id="266748.HY04_07880"/>
<dbReference type="SUPFAM" id="SSF53335">
    <property type="entry name" value="S-adenosyl-L-methionine-dependent methyltransferases"/>
    <property type="match status" value="1"/>
</dbReference>
<keyword evidence="3 4" id="KW-0949">S-adenosyl-L-methionine</keyword>
<evidence type="ECO:0000313" key="7">
    <source>
        <dbReference type="EMBL" id="KEY18426.1"/>
    </source>
</evidence>
<dbReference type="PANTHER" id="PTHR11061">
    <property type="entry name" value="RNA M5U METHYLTRANSFERASE"/>
    <property type="match status" value="1"/>
</dbReference>
<dbReference type="NCBIfam" id="TIGR00479">
    <property type="entry name" value="rumA"/>
    <property type="match status" value="1"/>
</dbReference>
<dbReference type="InterPro" id="IPR030391">
    <property type="entry name" value="MeTrfase_TrmA_CS"/>
</dbReference>
<evidence type="ECO:0000313" key="10">
    <source>
        <dbReference type="Proteomes" id="UP000270036"/>
    </source>
</evidence>
<dbReference type="RefSeq" id="WP_034718756.1">
    <property type="nucleotide sequence ID" value="NZ_FOIX01000001.1"/>
</dbReference>
<gene>
    <name evidence="8" type="primary">rlmCD</name>
    <name evidence="7" type="ORF">HY04_07880</name>
    <name evidence="8" type="ORF">NCTC13489_02586</name>
</gene>
<dbReference type="PROSITE" id="PS01231">
    <property type="entry name" value="TRMA_2"/>
    <property type="match status" value="1"/>
</dbReference>
<evidence type="ECO:0000256" key="5">
    <source>
        <dbReference type="PROSITE-ProRule" id="PRU10015"/>
    </source>
</evidence>
<dbReference type="CDD" id="cd02440">
    <property type="entry name" value="AdoMet_MTases"/>
    <property type="match status" value="1"/>
</dbReference>
<evidence type="ECO:0000256" key="3">
    <source>
        <dbReference type="ARBA" id="ARBA00022691"/>
    </source>
</evidence>
<feature type="binding site" evidence="4">
    <location>
        <position position="301"/>
    </location>
    <ligand>
        <name>S-adenosyl-L-methionine</name>
        <dbReference type="ChEBI" id="CHEBI:59789"/>
    </ligand>
</feature>
<dbReference type="FunFam" id="3.40.50.150:FF:000009">
    <property type="entry name" value="23S rRNA (Uracil(1939)-C(5))-methyltransferase RlmD"/>
    <property type="match status" value="1"/>
</dbReference>
<organism evidence="8 10">
    <name type="scientific">Kaistella antarctica</name>
    <dbReference type="NCBI Taxonomy" id="266748"/>
    <lineage>
        <taxon>Bacteria</taxon>
        <taxon>Pseudomonadati</taxon>
        <taxon>Bacteroidota</taxon>
        <taxon>Flavobacteriia</taxon>
        <taxon>Flavobacteriales</taxon>
        <taxon>Weeksellaceae</taxon>
        <taxon>Chryseobacterium group</taxon>
        <taxon>Kaistella</taxon>
    </lineage>
</organism>
<comment type="similarity">
    <text evidence="4">Belongs to the class I-like SAM-binding methyltransferase superfamily. RNA M5U methyltransferase family.</text>
</comment>
<protein>
    <submittedName>
        <fullName evidence="8">23S rRNA (Uracil-C(5))-methyltransferase RlmCD</fullName>
        <ecNumber evidence="8">2.1.1.189</ecNumber>
    </submittedName>
    <submittedName>
        <fullName evidence="7">RNA methyltransferase</fullName>
    </submittedName>
</protein>
<dbReference type="AlphaFoldDB" id="A0A3S4YUR0"/>
<dbReference type="Gene3D" id="3.40.50.150">
    <property type="entry name" value="Vaccinia Virus protein VP39"/>
    <property type="match status" value="1"/>
</dbReference>
<dbReference type="Pfam" id="PF05958">
    <property type="entry name" value="tRNA_U5-meth_tr"/>
    <property type="match status" value="1"/>
</dbReference>
<dbReference type="SUPFAM" id="SSF50249">
    <property type="entry name" value="Nucleic acid-binding proteins"/>
    <property type="match status" value="1"/>
</dbReference>
<dbReference type="OrthoDB" id="9804590at2"/>
<evidence type="ECO:0000256" key="2">
    <source>
        <dbReference type="ARBA" id="ARBA00022679"/>
    </source>
</evidence>
<dbReference type="EMBL" id="JPEP01000002">
    <property type="protein sequence ID" value="KEY18426.1"/>
    <property type="molecule type" value="Genomic_DNA"/>
</dbReference>
<dbReference type="PROSITE" id="PS51687">
    <property type="entry name" value="SAM_MT_RNA_M5U"/>
    <property type="match status" value="1"/>
</dbReference>
<evidence type="ECO:0000256" key="4">
    <source>
        <dbReference type="PROSITE-ProRule" id="PRU01024"/>
    </source>
</evidence>
<keyword evidence="1 4" id="KW-0489">Methyltransferase</keyword>
<evidence type="ECO:0000259" key="6">
    <source>
        <dbReference type="PROSITE" id="PS50926"/>
    </source>
</evidence>